<evidence type="ECO:0000313" key="6">
    <source>
        <dbReference type="Proteomes" id="UP001431221"/>
    </source>
</evidence>
<dbReference type="Pfam" id="PF12833">
    <property type="entry name" value="HTH_18"/>
    <property type="match status" value="1"/>
</dbReference>
<keyword evidence="2" id="KW-0238">DNA-binding</keyword>
<proteinExistence type="predicted"/>
<keyword evidence="6" id="KW-1185">Reference proteome</keyword>
<protein>
    <submittedName>
        <fullName evidence="5">Helix-turn-helix domain-containing protein</fullName>
    </submittedName>
</protein>
<feature type="domain" description="HTH araC/xylS-type" evidence="4">
    <location>
        <begin position="104"/>
        <end position="201"/>
    </location>
</feature>
<dbReference type="PROSITE" id="PS01124">
    <property type="entry name" value="HTH_ARAC_FAMILY_2"/>
    <property type="match status" value="1"/>
</dbReference>
<reference evidence="5" key="1">
    <citation type="submission" date="2022-04" db="EMBL/GenBank/DDBJ databases">
        <title>Roseibium sp. CAU 1639 isolated from mud.</title>
        <authorList>
            <person name="Kim W."/>
        </authorList>
    </citation>
    <scope>NUCLEOTIDE SEQUENCE</scope>
    <source>
        <strain evidence="5">CAU 1639</strain>
    </source>
</reference>
<dbReference type="PANTHER" id="PTHR46796">
    <property type="entry name" value="HTH-TYPE TRANSCRIPTIONAL ACTIVATOR RHAS-RELATED"/>
    <property type="match status" value="1"/>
</dbReference>
<name>A0ABT0H1D5_9HYPH</name>
<evidence type="ECO:0000256" key="1">
    <source>
        <dbReference type="ARBA" id="ARBA00023015"/>
    </source>
</evidence>
<dbReference type="Gene3D" id="1.10.10.60">
    <property type="entry name" value="Homeodomain-like"/>
    <property type="match status" value="1"/>
</dbReference>
<dbReference type="SUPFAM" id="SSF46689">
    <property type="entry name" value="Homeodomain-like"/>
    <property type="match status" value="1"/>
</dbReference>
<dbReference type="InterPro" id="IPR009057">
    <property type="entry name" value="Homeodomain-like_sf"/>
</dbReference>
<comment type="caution">
    <text evidence="5">The sequence shown here is derived from an EMBL/GenBank/DDBJ whole genome shotgun (WGS) entry which is preliminary data.</text>
</comment>
<dbReference type="SMART" id="SM00342">
    <property type="entry name" value="HTH_ARAC"/>
    <property type="match status" value="1"/>
</dbReference>
<keyword evidence="3" id="KW-0804">Transcription</keyword>
<sequence length="224" mass="24250">MSRTIPFQPWHHHTTTTTERAPVFPDGCRDVLIVREPGTREKIVLTVLDLRPRVAELSAGTEITGYRLRPGAVVGDEVLAELERDCGRAEEVLGNALSADAAGDAADEILLALVAPGASVESVAADLGVSKRTLQRQLKAFGLPAPDYWRLLARARRAAGLLASGLALPEIADLCGFSDQAHMTRDFRSWFGGTPAQLRRAPHILELLCQPALGNWTGEQISTR</sequence>
<gene>
    <name evidence="5" type="ORF">M0H32_25310</name>
</gene>
<dbReference type="EMBL" id="JALNMJ010000026">
    <property type="protein sequence ID" value="MCK7615502.1"/>
    <property type="molecule type" value="Genomic_DNA"/>
</dbReference>
<dbReference type="RefSeq" id="WP_248159102.1">
    <property type="nucleotide sequence ID" value="NZ_JALNMJ010000026.1"/>
</dbReference>
<evidence type="ECO:0000259" key="4">
    <source>
        <dbReference type="PROSITE" id="PS01124"/>
    </source>
</evidence>
<keyword evidence="1" id="KW-0805">Transcription regulation</keyword>
<evidence type="ECO:0000256" key="2">
    <source>
        <dbReference type="ARBA" id="ARBA00023125"/>
    </source>
</evidence>
<evidence type="ECO:0000313" key="5">
    <source>
        <dbReference type="EMBL" id="MCK7615502.1"/>
    </source>
</evidence>
<organism evidence="5 6">
    <name type="scientific">Roseibium sediminicola</name>
    <dbReference type="NCBI Taxonomy" id="2933272"/>
    <lineage>
        <taxon>Bacteria</taxon>
        <taxon>Pseudomonadati</taxon>
        <taxon>Pseudomonadota</taxon>
        <taxon>Alphaproteobacteria</taxon>
        <taxon>Hyphomicrobiales</taxon>
        <taxon>Stappiaceae</taxon>
        <taxon>Roseibium</taxon>
    </lineage>
</organism>
<dbReference type="InterPro" id="IPR018060">
    <property type="entry name" value="HTH_AraC"/>
</dbReference>
<dbReference type="InterPro" id="IPR050204">
    <property type="entry name" value="AraC_XylS_family_regulators"/>
</dbReference>
<dbReference type="Proteomes" id="UP001431221">
    <property type="component" value="Unassembled WGS sequence"/>
</dbReference>
<evidence type="ECO:0000256" key="3">
    <source>
        <dbReference type="ARBA" id="ARBA00023163"/>
    </source>
</evidence>
<accession>A0ABT0H1D5</accession>